<feature type="compositionally biased region" description="Basic residues" evidence="1">
    <location>
        <begin position="80"/>
        <end position="89"/>
    </location>
</feature>
<name>A0ABR3A303_9AGAR</name>
<feature type="region of interest" description="Disordered" evidence="1">
    <location>
        <begin position="159"/>
        <end position="185"/>
    </location>
</feature>
<accession>A0ABR3A303</accession>
<organism evidence="2 3">
    <name type="scientific">Marasmius tenuissimus</name>
    <dbReference type="NCBI Taxonomy" id="585030"/>
    <lineage>
        <taxon>Eukaryota</taxon>
        <taxon>Fungi</taxon>
        <taxon>Dikarya</taxon>
        <taxon>Basidiomycota</taxon>
        <taxon>Agaricomycotina</taxon>
        <taxon>Agaricomycetes</taxon>
        <taxon>Agaricomycetidae</taxon>
        <taxon>Agaricales</taxon>
        <taxon>Marasmiineae</taxon>
        <taxon>Marasmiaceae</taxon>
        <taxon>Marasmius</taxon>
    </lineage>
</organism>
<feature type="compositionally biased region" description="Low complexity" evidence="1">
    <location>
        <begin position="36"/>
        <end position="61"/>
    </location>
</feature>
<feature type="region of interest" description="Disordered" evidence="1">
    <location>
        <begin position="1"/>
        <end position="61"/>
    </location>
</feature>
<gene>
    <name evidence="2" type="ORF">AAF712_005172</name>
</gene>
<protein>
    <submittedName>
        <fullName evidence="2">Uncharacterized protein</fullName>
    </submittedName>
</protein>
<comment type="caution">
    <text evidence="2">The sequence shown here is derived from an EMBL/GenBank/DDBJ whole genome shotgun (WGS) entry which is preliminary data.</text>
</comment>
<feature type="region of interest" description="Disordered" evidence="1">
    <location>
        <begin position="80"/>
        <end position="105"/>
    </location>
</feature>
<feature type="compositionally biased region" description="Basic residues" evidence="1">
    <location>
        <begin position="25"/>
        <end position="35"/>
    </location>
</feature>
<dbReference type="EMBL" id="JBBXMP010000023">
    <property type="protein sequence ID" value="KAL0067732.1"/>
    <property type="molecule type" value="Genomic_DNA"/>
</dbReference>
<evidence type="ECO:0000313" key="3">
    <source>
        <dbReference type="Proteomes" id="UP001437256"/>
    </source>
</evidence>
<evidence type="ECO:0000256" key="1">
    <source>
        <dbReference type="SAM" id="MobiDB-lite"/>
    </source>
</evidence>
<keyword evidence="3" id="KW-1185">Reference proteome</keyword>
<dbReference type="Proteomes" id="UP001437256">
    <property type="component" value="Unassembled WGS sequence"/>
</dbReference>
<feature type="compositionally biased region" description="Low complexity" evidence="1">
    <location>
        <begin position="1"/>
        <end position="24"/>
    </location>
</feature>
<sequence length="240" mass="27224">MNSSPLAGDSSPAGPSSSPLQQAQARRRSQYKSKTRTSSSSYTQQSSSPTVSMSMSLSSDTGSILRDKFRNSCLKRAKDARKRIVKTKRRMEPMGSSDGFEADESMVMDVENASEDEDDFDDEVLRRVMLNENRKLRYNYRLSYYDACGDSVDPDLEDVEEWENELQEGPPPGPSSQPQLPEASIIPEELENAELEAYAEEWERQAALAEFENIPVDELFDLDEDDFVFNTKRKNDDMEL</sequence>
<proteinExistence type="predicted"/>
<reference evidence="2 3" key="1">
    <citation type="submission" date="2024-05" db="EMBL/GenBank/DDBJ databases">
        <title>A draft genome resource for the thread blight pathogen Marasmius tenuissimus strain MS-2.</title>
        <authorList>
            <person name="Yulfo-Soto G.E."/>
            <person name="Baruah I.K."/>
            <person name="Amoako-Attah I."/>
            <person name="Bukari Y."/>
            <person name="Meinhardt L.W."/>
            <person name="Bailey B.A."/>
            <person name="Cohen S.P."/>
        </authorList>
    </citation>
    <scope>NUCLEOTIDE SEQUENCE [LARGE SCALE GENOMIC DNA]</scope>
    <source>
        <strain evidence="2 3">MS-2</strain>
    </source>
</reference>
<evidence type="ECO:0000313" key="2">
    <source>
        <dbReference type="EMBL" id="KAL0067732.1"/>
    </source>
</evidence>